<dbReference type="Pfam" id="PF03963">
    <property type="entry name" value="FlgD"/>
    <property type="match status" value="1"/>
</dbReference>
<sequence>MVSAVTAAQQAATGTQAAGTQGASAASAASLNYNSFLKLFMAELQNQDPTSPMDTTQQMSQLASFSQVEQQVKMNTNLSTLISQSMIGQAGNLIGKTVTDSDGNTGTVKSINVATDSSTSAVTLIATLDSGSKMTIGPGVTIAAATTTSTSN</sequence>
<dbReference type="InterPro" id="IPR005648">
    <property type="entry name" value="FlgD"/>
</dbReference>
<organism evidence="5 6">
    <name type="scientific">Rhizobium aquaticum</name>
    <dbReference type="NCBI Taxonomy" id="1549636"/>
    <lineage>
        <taxon>Bacteria</taxon>
        <taxon>Pseudomonadati</taxon>
        <taxon>Pseudomonadota</taxon>
        <taxon>Alphaproteobacteria</taxon>
        <taxon>Hyphomicrobiales</taxon>
        <taxon>Rhizobiaceae</taxon>
        <taxon>Rhizobium/Agrobacterium group</taxon>
        <taxon>Rhizobium</taxon>
    </lineage>
</organism>
<evidence type="ECO:0000256" key="4">
    <source>
        <dbReference type="ARBA" id="ARBA00024746"/>
    </source>
</evidence>
<dbReference type="NCBIfam" id="NF004670">
    <property type="entry name" value="PRK06009.1"/>
    <property type="match status" value="1"/>
</dbReference>
<protein>
    <recommendedName>
        <fullName evidence="2">Basal-body rod modification protein FlgD</fullName>
    </recommendedName>
</protein>
<keyword evidence="5" id="KW-0966">Cell projection</keyword>
<keyword evidence="5" id="KW-0969">Cilium</keyword>
<accession>A0ABV2IZK8</accession>
<name>A0ABV2IZK8_9HYPH</name>
<evidence type="ECO:0000256" key="1">
    <source>
        <dbReference type="ARBA" id="ARBA00010577"/>
    </source>
</evidence>
<keyword evidence="6" id="KW-1185">Reference proteome</keyword>
<evidence type="ECO:0000256" key="3">
    <source>
        <dbReference type="ARBA" id="ARBA00022795"/>
    </source>
</evidence>
<evidence type="ECO:0000256" key="2">
    <source>
        <dbReference type="ARBA" id="ARBA00016013"/>
    </source>
</evidence>
<evidence type="ECO:0000313" key="5">
    <source>
        <dbReference type="EMBL" id="MET3613932.1"/>
    </source>
</evidence>
<keyword evidence="3" id="KW-1005">Bacterial flagellum biogenesis</keyword>
<comment type="caution">
    <text evidence="5">The sequence shown here is derived from an EMBL/GenBank/DDBJ whole genome shotgun (WGS) entry which is preliminary data.</text>
</comment>
<dbReference type="EMBL" id="JBEPMB010000002">
    <property type="protein sequence ID" value="MET3613932.1"/>
    <property type="molecule type" value="Genomic_DNA"/>
</dbReference>
<reference evidence="5 6" key="1">
    <citation type="submission" date="2024-06" db="EMBL/GenBank/DDBJ databases">
        <title>Genomic Encyclopedia of Type Strains, Phase IV (KMG-IV): sequencing the most valuable type-strain genomes for metagenomic binning, comparative biology and taxonomic classification.</title>
        <authorList>
            <person name="Goeker M."/>
        </authorList>
    </citation>
    <scope>NUCLEOTIDE SEQUENCE [LARGE SCALE GENOMIC DNA]</scope>
    <source>
        <strain evidence="5 6">DSM 29780</strain>
    </source>
</reference>
<comment type="function">
    <text evidence="4">Required for flagellar hook formation. May act as a scaffolding protein.</text>
</comment>
<keyword evidence="5" id="KW-0282">Flagellum</keyword>
<gene>
    <name evidence="5" type="ORF">ABID16_002261</name>
</gene>
<comment type="similarity">
    <text evidence="1">Belongs to the FlgD family.</text>
</comment>
<evidence type="ECO:0000313" key="6">
    <source>
        <dbReference type="Proteomes" id="UP001549047"/>
    </source>
</evidence>
<proteinExistence type="inferred from homology"/>
<dbReference type="RefSeq" id="WP_354556426.1">
    <property type="nucleotide sequence ID" value="NZ_JBEPMB010000002.1"/>
</dbReference>
<dbReference type="Proteomes" id="UP001549047">
    <property type="component" value="Unassembled WGS sequence"/>
</dbReference>